<protein>
    <submittedName>
        <fullName evidence="1">Uncharacterized protein</fullName>
    </submittedName>
</protein>
<keyword evidence="2" id="KW-1185">Reference proteome</keyword>
<sequence>MASSDLLREESVETAVQKGGVRKGYQVGDKTISSLSAAFRAGPGMAEIRCFSPQPSSAARVGLKLLFIFERHIAHSETLIFSGIKWLMSGTEIISIVLQAFPLILQGANELIPIFQGVKYWWAFDVSHFPGVD</sequence>
<evidence type="ECO:0000313" key="2">
    <source>
        <dbReference type="Proteomes" id="UP000799428"/>
    </source>
</evidence>
<organism evidence="1 2">
    <name type="scientific">Pleomassaria siparia CBS 279.74</name>
    <dbReference type="NCBI Taxonomy" id="1314801"/>
    <lineage>
        <taxon>Eukaryota</taxon>
        <taxon>Fungi</taxon>
        <taxon>Dikarya</taxon>
        <taxon>Ascomycota</taxon>
        <taxon>Pezizomycotina</taxon>
        <taxon>Dothideomycetes</taxon>
        <taxon>Pleosporomycetidae</taxon>
        <taxon>Pleosporales</taxon>
        <taxon>Pleomassariaceae</taxon>
        <taxon>Pleomassaria</taxon>
    </lineage>
</organism>
<evidence type="ECO:0000313" key="1">
    <source>
        <dbReference type="EMBL" id="KAF2714053.1"/>
    </source>
</evidence>
<name>A0A6G1KN41_9PLEO</name>
<dbReference type="EMBL" id="MU005765">
    <property type="protein sequence ID" value="KAF2714053.1"/>
    <property type="molecule type" value="Genomic_DNA"/>
</dbReference>
<dbReference type="AlphaFoldDB" id="A0A6G1KN41"/>
<accession>A0A6G1KN41</accession>
<dbReference type="Proteomes" id="UP000799428">
    <property type="component" value="Unassembled WGS sequence"/>
</dbReference>
<reference evidence="1" key="1">
    <citation type="journal article" date="2020" name="Stud. Mycol.">
        <title>101 Dothideomycetes genomes: a test case for predicting lifestyles and emergence of pathogens.</title>
        <authorList>
            <person name="Haridas S."/>
            <person name="Albert R."/>
            <person name="Binder M."/>
            <person name="Bloem J."/>
            <person name="Labutti K."/>
            <person name="Salamov A."/>
            <person name="Andreopoulos B."/>
            <person name="Baker S."/>
            <person name="Barry K."/>
            <person name="Bills G."/>
            <person name="Bluhm B."/>
            <person name="Cannon C."/>
            <person name="Castanera R."/>
            <person name="Culley D."/>
            <person name="Daum C."/>
            <person name="Ezra D."/>
            <person name="Gonzalez J."/>
            <person name="Henrissat B."/>
            <person name="Kuo A."/>
            <person name="Liang C."/>
            <person name="Lipzen A."/>
            <person name="Lutzoni F."/>
            <person name="Magnuson J."/>
            <person name="Mondo S."/>
            <person name="Nolan M."/>
            <person name="Ohm R."/>
            <person name="Pangilinan J."/>
            <person name="Park H.-J."/>
            <person name="Ramirez L."/>
            <person name="Alfaro M."/>
            <person name="Sun H."/>
            <person name="Tritt A."/>
            <person name="Yoshinaga Y."/>
            <person name="Zwiers L.-H."/>
            <person name="Turgeon B."/>
            <person name="Goodwin S."/>
            <person name="Spatafora J."/>
            <person name="Crous P."/>
            <person name="Grigoriev I."/>
        </authorList>
    </citation>
    <scope>NUCLEOTIDE SEQUENCE</scope>
    <source>
        <strain evidence="1">CBS 279.74</strain>
    </source>
</reference>
<proteinExistence type="predicted"/>
<gene>
    <name evidence="1" type="ORF">K504DRAFT_498836</name>
</gene>